<dbReference type="Proteomes" id="UP001548832">
    <property type="component" value="Unassembled WGS sequence"/>
</dbReference>
<dbReference type="RefSeq" id="WP_354461272.1">
    <property type="nucleotide sequence ID" value="NZ_JBEWSZ010000001.1"/>
</dbReference>
<feature type="domain" description="DNA2/NAM7 helicase-like C-terminal" evidence="4">
    <location>
        <begin position="1298"/>
        <end position="1483"/>
    </location>
</feature>
<feature type="domain" description="DNA2/NAM7 helicase helicase" evidence="3">
    <location>
        <begin position="1223"/>
        <end position="1264"/>
    </location>
</feature>
<dbReference type="CDD" id="cd18808">
    <property type="entry name" value="SF1_C_Upf1"/>
    <property type="match status" value="1"/>
</dbReference>
<feature type="compositionally biased region" description="Basic and acidic residues" evidence="1">
    <location>
        <begin position="110"/>
        <end position="122"/>
    </location>
</feature>
<dbReference type="Pfam" id="PF13086">
    <property type="entry name" value="AAA_11"/>
    <property type="match status" value="2"/>
</dbReference>
<feature type="domain" description="Restriction endonuclease type II-like" evidence="5">
    <location>
        <begin position="1529"/>
        <end position="1623"/>
    </location>
</feature>
<feature type="region of interest" description="Disordered" evidence="1">
    <location>
        <begin position="76"/>
        <end position="122"/>
    </location>
</feature>
<keyword evidence="7" id="KW-1185">Reference proteome</keyword>
<evidence type="ECO:0000313" key="7">
    <source>
        <dbReference type="Proteomes" id="UP001548832"/>
    </source>
</evidence>
<feature type="domain" description="DUF3320" evidence="2">
    <location>
        <begin position="1689"/>
        <end position="1736"/>
    </location>
</feature>
<dbReference type="PANTHER" id="PTHR10887">
    <property type="entry name" value="DNA2/NAM7 HELICASE FAMILY"/>
    <property type="match status" value="1"/>
</dbReference>
<dbReference type="EMBL" id="JBEWSZ010000001">
    <property type="protein sequence ID" value="MET2829323.1"/>
    <property type="molecule type" value="Genomic_DNA"/>
</dbReference>
<evidence type="ECO:0000256" key="1">
    <source>
        <dbReference type="SAM" id="MobiDB-lite"/>
    </source>
</evidence>
<dbReference type="Gene3D" id="3.40.960.10">
    <property type="entry name" value="VSR Endonuclease"/>
    <property type="match status" value="1"/>
</dbReference>
<gene>
    <name evidence="6" type="ORF">ABVQ20_20340</name>
</gene>
<organism evidence="6 7">
    <name type="scientific">Mesorhizobium shangrilense</name>
    <dbReference type="NCBI Taxonomy" id="460060"/>
    <lineage>
        <taxon>Bacteria</taxon>
        <taxon>Pseudomonadati</taxon>
        <taxon>Pseudomonadota</taxon>
        <taxon>Alphaproteobacteria</taxon>
        <taxon>Hyphomicrobiales</taxon>
        <taxon>Phyllobacteriaceae</taxon>
        <taxon>Mesorhizobium</taxon>
    </lineage>
</organism>
<evidence type="ECO:0000313" key="6">
    <source>
        <dbReference type="EMBL" id="MET2829323.1"/>
    </source>
</evidence>
<feature type="domain" description="DNA2/NAM7 helicase helicase" evidence="3">
    <location>
        <begin position="324"/>
        <end position="392"/>
    </location>
</feature>
<name>A0ABV2DH00_9HYPH</name>
<dbReference type="InterPro" id="IPR047187">
    <property type="entry name" value="SF1_C_Upf1"/>
</dbReference>
<dbReference type="Gene3D" id="3.40.50.300">
    <property type="entry name" value="P-loop containing nucleotide triphosphate hydrolases"/>
    <property type="match status" value="3"/>
</dbReference>
<proteinExistence type="predicted"/>
<dbReference type="Pfam" id="PF13195">
    <property type="entry name" value="DUF4011"/>
    <property type="match status" value="1"/>
</dbReference>
<dbReference type="InterPro" id="IPR049468">
    <property type="entry name" value="Restrct_endonuc-II-like_dom"/>
</dbReference>
<reference evidence="6 7" key="1">
    <citation type="submission" date="2024-06" db="EMBL/GenBank/DDBJ databases">
        <authorList>
            <person name="Kim D.-U."/>
        </authorList>
    </citation>
    <scope>NUCLEOTIDE SEQUENCE [LARGE SCALE GENOMIC DNA]</scope>
    <source>
        <strain evidence="6 7">KACC15460</strain>
    </source>
</reference>
<dbReference type="InterPro" id="IPR027417">
    <property type="entry name" value="P-loop_NTPase"/>
</dbReference>
<dbReference type="InterPro" id="IPR041677">
    <property type="entry name" value="DNA2/NAM7_AAA_11"/>
</dbReference>
<dbReference type="InterPro" id="IPR011335">
    <property type="entry name" value="Restrct_endonuc-II-like"/>
</dbReference>
<protein>
    <submittedName>
        <fullName evidence="6">DUF3320 domain-containing protein</fullName>
    </submittedName>
</protein>
<dbReference type="Pfam" id="PF13087">
    <property type="entry name" value="AAA_12"/>
    <property type="match status" value="1"/>
</dbReference>
<evidence type="ECO:0000259" key="5">
    <source>
        <dbReference type="Pfam" id="PF18741"/>
    </source>
</evidence>
<evidence type="ECO:0000259" key="4">
    <source>
        <dbReference type="Pfam" id="PF13087"/>
    </source>
</evidence>
<dbReference type="InterPro" id="IPR025103">
    <property type="entry name" value="DUF4011"/>
</dbReference>
<dbReference type="SUPFAM" id="SSF52980">
    <property type="entry name" value="Restriction endonuclease-like"/>
    <property type="match status" value="1"/>
</dbReference>
<sequence length="1857" mass="204024">MSDVEKSVFQSDLPLKEKLERARMELLDLSARNRLLNVPRFSKSAKTIDVVDERSSEIYRLLVNEGKAFTFLAGKPDRSKAGQEDSGVPDEEIDYSPVTLAQPEDDEGDDRGVSARHSDTKLQTRMTPTGLQRRLLDLYHDARTLEEEQGVNILFLALGMLKWVDPNNKENIRHAPLILVPVRLERGAAGERFRLRARPEDHTANLSLEAYLDRLHKLAMPPFEAGDDFDASGYLDAVAQAVSTKEGWEVFRDDMVLGFFSFAKFLMYRDLDPDIWPDGAKIIDQPKIRSLLSDGFETREPLMSDDIAIDPHIAPADMLHIVDSDSSQTLAIHDVRNGRDLVIQGPPGTGKSQTIANIIASAVADGKTVLFVAEKMAALEVVKRRLDTAGVGDACLELHSNKANKRMMLEELRRTWHLGSPRGQFPSSLTDHLLEARDKLNAHAALMHVSHGASELTPYQVLGQLIRLKQQGQRPVDIQLDGATDWPADAVSMRRRLLDEVSQRIDEIGLPIHHPWRGVGLDGVLSTTVERLVPRIESLLSQAEALREHLATIAKEIESEPPQILHDSSPVRDRAELLAAAPSFPPEALASSSWDDQAKEISSLLWIGADYARKSAGLSEHLAMGAVDTPIEGLETELAKLPSEFPKEGFVRARQLTILLPRLKQEAERLNQELGSTVLPDTLTGLLRLVVTGERVAAAPDASPEAFAATVWDSGLEQAGDLADSVATLEAVRAGLQGKVVDAAWSTDVATTRQALATHTGILKALNSDYRRATALMRSIVVDPKAPMADLIHLLDLLMKGQAAAARIREGDAFGRSAFGGDWRGERSSSAPLLALVEWMRTLRGLGSEPRLIAGRMAERSEAGARAERVRKVIEIGRPIIEGFWNDLGHLASSTLGNVTSAERAVLDLVEPKARAVTRADELSRQVLAAAPDLVVDRLELVRGLGQLQELAQAVDAADALGNSAFGSAWAGRMSNWTALADGELWLRQNGALRHLAARLPERVELAASARAAHTVAQAVGGELKALAGDLTADATSLFGAQDFSEVEISEVISRLNSWLEHLEQLSKWVAYRERSDSARKAGLGELVDALAKGQVATGSARSTFDMAYYERVLTAMAAEQPELARFDGELHSRAVRDFADLDRQRIKAGAIEVVTAHHRKIPPRDGGAGPVGLLRSEMARKRGHMPIRQLMQKAGPAIQALKPVFMMSPLSVAQFLSPGRISFDLLVMDEASQIQPVDALGSIARTKQVVVVGDERQLPPTTFFAKMTGSQSEDDDGEGAQVADIESILGLFTARGLPQRMLRWHYRSRHQSLIAVSNSQFYENRLFIVPSPYTQEAGMGLRFHHVPEGVFDSGGTGTNPVEARTVAEAIIRHAKSNPHESLGVATFSVSQRRAIQDELEALRRLNPDTEEFFHAHPSEPFFVKNLENVQGDERDVIMISVGYAKNAQGYMAMRFGPLGAEGGERRLNVLISRAKRSCEVFASITDEDIDLERGKGKGVFAFKLFLHYARTGRLSLAQVTTREMDSVFEEQVANALIEKGYQVHAQVGIAGFFIDLAVADPDRPGRYILGIECDGIGYHSSRSARDRDRLRQAVLEDHGWIIHRIWSPDWFQRPREQLERTVLAIEAARKELDARLELGLQRHRAVTVEVVTVDRGNVTEIGLENAKEAEKPHRAYEEIELKRPGPFELHETPTGMMAGLVEQVVATEAPIHLDEVVSRIRDAWGLQRAGGRIQDAIERGLIIAESRGAVARRGNFCFKPGASVSLRDRSQTMSPGLRKPEMIAQEEIAEGAIEIVTSNLGATEEEIAVRVARMLGFKATSAQLRSVISAAVSDLVVKGMLRSENGLLVADSARQL</sequence>
<evidence type="ECO:0000259" key="2">
    <source>
        <dbReference type="Pfam" id="PF11784"/>
    </source>
</evidence>
<dbReference type="InterPro" id="IPR045055">
    <property type="entry name" value="DNA2/NAM7-like"/>
</dbReference>
<dbReference type="Pfam" id="PF18741">
    <property type="entry name" value="MTES_1575"/>
    <property type="match status" value="1"/>
</dbReference>
<accession>A0ABV2DH00</accession>
<dbReference type="InterPro" id="IPR041679">
    <property type="entry name" value="DNA2/NAM7-like_C"/>
</dbReference>
<dbReference type="PANTHER" id="PTHR10887:SF530">
    <property type="entry name" value="SUPERFAMILY I DNA HELICASES"/>
    <property type="match status" value="1"/>
</dbReference>
<dbReference type="SUPFAM" id="SSF52540">
    <property type="entry name" value="P-loop containing nucleoside triphosphate hydrolases"/>
    <property type="match status" value="2"/>
</dbReference>
<comment type="caution">
    <text evidence="6">The sequence shown here is derived from an EMBL/GenBank/DDBJ whole genome shotgun (WGS) entry which is preliminary data.</text>
</comment>
<dbReference type="InterPro" id="IPR021754">
    <property type="entry name" value="DUF3320"/>
</dbReference>
<evidence type="ECO:0000259" key="3">
    <source>
        <dbReference type="Pfam" id="PF13086"/>
    </source>
</evidence>
<dbReference type="Pfam" id="PF11784">
    <property type="entry name" value="DUF3320"/>
    <property type="match status" value="1"/>
</dbReference>